<organism evidence="5 6">
    <name type="scientific">Sphingomonas sanxanigenens DSM 19645 = NX02</name>
    <dbReference type="NCBI Taxonomy" id="1123269"/>
    <lineage>
        <taxon>Bacteria</taxon>
        <taxon>Pseudomonadati</taxon>
        <taxon>Pseudomonadota</taxon>
        <taxon>Alphaproteobacteria</taxon>
        <taxon>Sphingomonadales</taxon>
        <taxon>Sphingomonadaceae</taxon>
        <taxon>Sphingomonas</taxon>
    </lineage>
</organism>
<evidence type="ECO:0000256" key="1">
    <source>
        <dbReference type="ARBA" id="ARBA00023125"/>
    </source>
</evidence>
<dbReference type="SMART" id="SM00448">
    <property type="entry name" value="REC"/>
    <property type="match status" value="1"/>
</dbReference>
<dbReference type="InterPro" id="IPR039420">
    <property type="entry name" value="WalR-like"/>
</dbReference>
<evidence type="ECO:0000259" key="4">
    <source>
        <dbReference type="PROSITE" id="PS50930"/>
    </source>
</evidence>
<dbReference type="InterPro" id="IPR011006">
    <property type="entry name" value="CheY-like_superfamily"/>
</dbReference>
<evidence type="ECO:0008006" key="7">
    <source>
        <dbReference type="Google" id="ProtNLM"/>
    </source>
</evidence>
<dbReference type="RefSeq" id="WP_025294404.1">
    <property type="nucleotide sequence ID" value="NZ_CP006644.1"/>
</dbReference>
<accession>W0AI95</accession>
<dbReference type="GO" id="GO:0005829">
    <property type="term" value="C:cytosol"/>
    <property type="evidence" value="ECO:0007669"/>
    <property type="project" value="TreeGrafter"/>
</dbReference>
<dbReference type="KEGG" id="ssan:NX02_23330"/>
<dbReference type="STRING" id="1123269.NX02_23330"/>
<dbReference type="AlphaFoldDB" id="W0AI95"/>
<keyword evidence="2" id="KW-0597">Phosphoprotein</keyword>
<evidence type="ECO:0000259" key="3">
    <source>
        <dbReference type="PROSITE" id="PS50110"/>
    </source>
</evidence>
<dbReference type="SUPFAM" id="SSF52172">
    <property type="entry name" value="CheY-like"/>
    <property type="match status" value="1"/>
</dbReference>
<dbReference type="InterPro" id="IPR007492">
    <property type="entry name" value="LytTR_DNA-bd_dom"/>
</dbReference>
<dbReference type="PANTHER" id="PTHR48111">
    <property type="entry name" value="REGULATOR OF RPOS"/>
    <property type="match status" value="1"/>
</dbReference>
<evidence type="ECO:0000313" key="6">
    <source>
        <dbReference type="Proteomes" id="UP000018851"/>
    </source>
</evidence>
<gene>
    <name evidence="5" type="ORF">NX02_23330</name>
</gene>
<dbReference type="Pfam" id="PF04397">
    <property type="entry name" value="LytTR"/>
    <property type="match status" value="1"/>
</dbReference>
<evidence type="ECO:0000256" key="2">
    <source>
        <dbReference type="PROSITE-ProRule" id="PRU00169"/>
    </source>
</evidence>
<dbReference type="GO" id="GO:0006355">
    <property type="term" value="P:regulation of DNA-templated transcription"/>
    <property type="evidence" value="ECO:0007669"/>
    <property type="project" value="TreeGrafter"/>
</dbReference>
<dbReference type="eggNOG" id="COG3279">
    <property type="taxonomic scope" value="Bacteria"/>
</dbReference>
<feature type="modified residue" description="4-aspartylphosphate" evidence="2">
    <location>
        <position position="59"/>
    </location>
</feature>
<dbReference type="HOGENOM" id="CLU_000445_14_1_5"/>
<dbReference type="OrthoDB" id="9786101at2"/>
<dbReference type="EMBL" id="CP006644">
    <property type="protein sequence ID" value="AHE56282.1"/>
    <property type="molecule type" value="Genomic_DNA"/>
</dbReference>
<dbReference type="PROSITE" id="PS50110">
    <property type="entry name" value="RESPONSE_REGULATORY"/>
    <property type="match status" value="1"/>
</dbReference>
<evidence type="ECO:0000313" key="5">
    <source>
        <dbReference type="EMBL" id="AHE56282.1"/>
    </source>
</evidence>
<protein>
    <recommendedName>
        <fullName evidence="7">LytTR family transcriptional regulator</fullName>
    </recommendedName>
</protein>
<dbReference type="Pfam" id="PF00072">
    <property type="entry name" value="Response_reg"/>
    <property type="match status" value="1"/>
</dbReference>
<dbReference type="PANTHER" id="PTHR48111:SF69">
    <property type="entry name" value="RESPONSE REGULATOR RECEIVER"/>
    <property type="match status" value="1"/>
</dbReference>
<dbReference type="Gene3D" id="3.40.50.2300">
    <property type="match status" value="1"/>
</dbReference>
<dbReference type="Gene3D" id="2.40.50.1020">
    <property type="entry name" value="LytTr DNA-binding domain"/>
    <property type="match status" value="1"/>
</dbReference>
<dbReference type="GO" id="GO:0000976">
    <property type="term" value="F:transcription cis-regulatory region binding"/>
    <property type="evidence" value="ECO:0007669"/>
    <property type="project" value="TreeGrafter"/>
</dbReference>
<dbReference type="GO" id="GO:0032993">
    <property type="term" value="C:protein-DNA complex"/>
    <property type="evidence" value="ECO:0007669"/>
    <property type="project" value="TreeGrafter"/>
</dbReference>
<dbReference type="InterPro" id="IPR001789">
    <property type="entry name" value="Sig_transdc_resp-reg_receiver"/>
</dbReference>
<sequence length="260" mass="28527">MAAEDMLTTLIVDDEPLAIERLQLLCAAEKSLSLVGTASDGAAALRLAAALKPDLILLDIAMPEVDGITVARRVGEAALSAGAPAPAIIFVTAFDGFAVEAFDLAAVDYLLKPVAPDRLSRAVARVTERRTNGIAEAQRPVTPLRPAELSDYAQEFWVPHRSELVRIAATDIQRIDAERDYMRLSLGDRSFLLHQTITALEARLDPAMFVRLHRSTIVRRNRIQRLRHDGLGVWYAVLVDGEEVRIGRTYLANAKKIAGR</sequence>
<feature type="domain" description="HTH LytTR-type" evidence="4">
    <location>
        <begin position="156"/>
        <end position="260"/>
    </location>
</feature>
<feature type="domain" description="Response regulatory" evidence="3">
    <location>
        <begin position="8"/>
        <end position="127"/>
    </location>
</feature>
<dbReference type="Proteomes" id="UP000018851">
    <property type="component" value="Chromosome"/>
</dbReference>
<keyword evidence="1" id="KW-0238">DNA-binding</keyword>
<proteinExistence type="predicted"/>
<reference evidence="5 6" key="1">
    <citation type="submission" date="2013-07" db="EMBL/GenBank/DDBJ databases">
        <title>Completed genome of Sphingomonas sanxanigenens NX02.</title>
        <authorList>
            <person name="Ma T."/>
            <person name="Huang H."/>
            <person name="Wu M."/>
            <person name="Li X."/>
            <person name="Li G."/>
        </authorList>
    </citation>
    <scope>NUCLEOTIDE SEQUENCE [LARGE SCALE GENOMIC DNA]</scope>
    <source>
        <strain evidence="5 6">NX02</strain>
    </source>
</reference>
<keyword evidence="6" id="KW-1185">Reference proteome</keyword>
<name>W0AI95_9SPHN</name>
<dbReference type="PATRIC" id="fig|1123269.5.peg.4566"/>
<dbReference type="GO" id="GO:0000156">
    <property type="term" value="F:phosphorelay response regulator activity"/>
    <property type="evidence" value="ECO:0007669"/>
    <property type="project" value="TreeGrafter"/>
</dbReference>
<dbReference type="SMART" id="SM00850">
    <property type="entry name" value="LytTR"/>
    <property type="match status" value="1"/>
</dbReference>
<dbReference type="PROSITE" id="PS50930">
    <property type="entry name" value="HTH_LYTTR"/>
    <property type="match status" value="1"/>
</dbReference>